<protein>
    <recommendedName>
        <fullName evidence="5">Protein kinase domain-containing protein</fullName>
    </recommendedName>
</protein>
<dbReference type="InterPro" id="IPR051681">
    <property type="entry name" value="Ser/Thr_Kinases-Pseudokinases"/>
</dbReference>
<dbReference type="Gene3D" id="1.10.510.10">
    <property type="entry name" value="Transferase(Phosphotransferase) domain 1"/>
    <property type="match status" value="1"/>
</dbReference>
<reference evidence="6" key="1">
    <citation type="submission" date="2023-01" db="EMBL/GenBank/DDBJ databases">
        <title>Genome assembly of the deep-sea coral Lophelia pertusa.</title>
        <authorList>
            <person name="Herrera S."/>
            <person name="Cordes E."/>
        </authorList>
    </citation>
    <scope>NUCLEOTIDE SEQUENCE</scope>
    <source>
        <strain evidence="6">USNM1676648</strain>
        <tissue evidence="6">Polyp</tissue>
    </source>
</reference>
<dbReference type="PROSITE" id="PS50011">
    <property type="entry name" value="PROTEIN_KINASE_DOM"/>
    <property type="match status" value="1"/>
</dbReference>
<organism evidence="6 7">
    <name type="scientific">Desmophyllum pertusum</name>
    <dbReference type="NCBI Taxonomy" id="174260"/>
    <lineage>
        <taxon>Eukaryota</taxon>
        <taxon>Metazoa</taxon>
        <taxon>Cnidaria</taxon>
        <taxon>Anthozoa</taxon>
        <taxon>Hexacorallia</taxon>
        <taxon>Scleractinia</taxon>
        <taxon>Caryophylliina</taxon>
        <taxon>Caryophylliidae</taxon>
        <taxon>Desmophyllum</taxon>
    </lineage>
</organism>
<dbReference type="AlphaFoldDB" id="A0A9W9ZQ24"/>
<dbReference type="Gene3D" id="3.30.200.20">
    <property type="entry name" value="Phosphorylase Kinase, domain 1"/>
    <property type="match status" value="1"/>
</dbReference>
<keyword evidence="1 3" id="KW-0547">Nucleotide-binding</keyword>
<gene>
    <name evidence="6" type="ORF">OS493_025247</name>
</gene>
<evidence type="ECO:0000256" key="3">
    <source>
        <dbReference type="PROSITE-ProRule" id="PRU10141"/>
    </source>
</evidence>
<dbReference type="PANTHER" id="PTHR44329:SF298">
    <property type="entry name" value="MIXED LINEAGE KINASE DOMAIN-LIKE PROTEIN"/>
    <property type="match status" value="1"/>
</dbReference>
<evidence type="ECO:0000256" key="1">
    <source>
        <dbReference type="ARBA" id="ARBA00022741"/>
    </source>
</evidence>
<dbReference type="GO" id="GO:0005524">
    <property type="term" value="F:ATP binding"/>
    <property type="evidence" value="ECO:0007669"/>
    <property type="project" value="UniProtKB-UniRule"/>
</dbReference>
<dbReference type="Proteomes" id="UP001163046">
    <property type="component" value="Unassembled WGS sequence"/>
</dbReference>
<evidence type="ECO:0000256" key="4">
    <source>
        <dbReference type="SAM" id="Coils"/>
    </source>
</evidence>
<keyword evidence="2 3" id="KW-0067">ATP-binding</keyword>
<dbReference type="InterPro" id="IPR000719">
    <property type="entry name" value="Prot_kinase_dom"/>
</dbReference>
<name>A0A9W9ZQ24_9CNID</name>
<dbReference type="InterPro" id="IPR011009">
    <property type="entry name" value="Kinase-like_dom_sf"/>
</dbReference>
<feature type="binding site" evidence="3">
    <location>
        <position position="431"/>
    </location>
    <ligand>
        <name>ATP</name>
        <dbReference type="ChEBI" id="CHEBI:30616"/>
    </ligand>
</feature>
<dbReference type="EMBL" id="MU825893">
    <property type="protein sequence ID" value="KAJ7383919.1"/>
    <property type="molecule type" value="Genomic_DNA"/>
</dbReference>
<proteinExistence type="predicted"/>
<accession>A0A9W9ZQ24</accession>
<feature type="domain" description="Protein kinase" evidence="5">
    <location>
        <begin position="404"/>
        <end position="643"/>
    </location>
</feature>
<keyword evidence="7" id="KW-1185">Reference proteome</keyword>
<feature type="coiled-coil region" evidence="4">
    <location>
        <begin position="145"/>
        <end position="172"/>
    </location>
</feature>
<dbReference type="PROSITE" id="PS00107">
    <property type="entry name" value="PROTEIN_KINASE_ATP"/>
    <property type="match status" value="1"/>
</dbReference>
<dbReference type="InterPro" id="IPR008271">
    <property type="entry name" value="Ser/Thr_kinase_AS"/>
</dbReference>
<evidence type="ECO:0000256" key="2">
    <source>
        <dbReference type="ARBA" id="ARBA00022840"/>
    </source>
</evidence>
<dbReference type="PROSITE" id="PS00108">
    <property type="entry name" value="PROTEIN_KINASE_ST"/>
    <property type="match status" value="1"/>
</dbReference>
<evidence type="ECO:0000313" key="6">
    <source>
        <dbReference type="EMBL" id="KAJ7383919.1"/>
    </source>
</evidence>
<feature type="coiled-coil region" evidence="4">
    <location>
        <begin position="201"/>
        <end position="291"/>
    </location>
</feature>
<sequence length="643" mass="74380">MDFIDLAAFRLLCAFDACCIKEISISKTEQSIEAGVLTIKDFNVLSFEDKATDDLEVTGDMEGSSSISSQLSEAVTSTEEATTDAGINTSHVADVLVTGRQKLVANLPNMDRNAVALSVSSTCKSSSHNNWPPENMCKTMENGAQQKLKKENDQLRVKVQQLEEQLEHEKAVTMQRCSQTHYLQQKLGEKDSQNCDLQREVEELQKTVAKEQQAQQTLEEKLHFDQNQQQQDSQEKTNLLEQNKYLKDKLVDLEQQLDLERMRHHSIKQDLTQERKNREKLQKEHEQQIETAVMQDRENREQEHREQIDCIAVQYMQQVEMNRQQDRAHLEQQCRQIEMNRQQDRAHLEQRCRQIEMNRQQDRADLEQQCTQIIQHIERVSVENVVQQQQPESRSWKIQREEVVISDKVLGRGAWGKVYEGEFRACPVAVKQFHKVILSPHNRGLFAREMEISSLCHHPNLVQFIGAAFDDESPLLVTELLDCDLRHLMEKHRLTQRQIVCLALDVAKGLNYLHCNHPPIVHRDLKLDNVLIWRRDDTWRAKVSDFGAANFVRRVMTPNPGAAMYSAPEAQTEQHSQPVDVYSFGLLLLEMCIRQLPVPDQIQQQIELIPSAELKKFIRDCICEDPTRRPSMEAAINTLTQLN</sequence>
<dbReference type="SUPFAM" id="SSF56112">
    <property type="entry name" value="Protein kinase-like (PK-like)"/>
    <property type="match status" value="1"/>
</dbReference>
<dbReference type="SMART" id="SM00220">
    <property type="entry name" value="S_TKc"/>
    <property type="match status" value="1"/>
</dbReference>
<dbReference type="PANTHER" id="PTHR44329">
    <property type="entry name" value="SERINE/THREONINE-PROTEIN KINASE TNNI3K-RELATED"/>
    <property type="match status" value="1"/>
</dbReference>
<dbReference type="OrthoDB" id="5963884at2759"/>
<evidence type="ECO:0000313" key="7">
    <source>
        <dbReference type="Proteomes" id="UP001163046"/>
    </source>
</evidence>
<keyword evidence="4" id="KW-0175">Coiled coil</keyword>
<dbReference type="Pfam" id="PF00069">
    <property type="entry name" value="Pkinase"/>
    <property type="match status" value="1"/>
</dbReference>
<dbReference type="GO" id="GO:0097527">
    <property type="term" value="P:necroptotic signaling pathway"/>
    <property type="evidence" value="ECO:0007669"/>
    <property type="project" value="TreeGrafter"/>
</dbReference>
<dbReference type="InterPro" id="IPR017441">
    <property type="entry name" value="Protein_kinase_ATP_BS"/>
</dbReference>
<comment type="caution">
    <text evidence="6">The sequence shown here is derived from an EMBL/GenBank/DDBJ whole genome shotgun (WGS) entry which is preliminary data.</text>
</comment>
<dbReference type="GO" id="GO:0004672">
    <property type="term" value="F:protein kinase activity"/>
    <property type="evidence" value="ECO:0007669"/>
    <property type="project" value="InterPro"/>
</dbReference>
<evidence type="ECO:0000259" key="5">
    <source>
        <dbReference type="PROSITE" id="PS50011"/>
    </source>
</evidence>